<evidence type="ECO:0000256" key="12">
    <source>
        <dbReference type="RuleBase" id="RU000679"/>
    </source>
</evidence>
<protein>
    <submittedName>
        <fullName evidence="15">Uncharacterized protein LOC108622331</fullName>
    </submittedName>
</protein>
<evidence type="ECO:0000256" key="4">
    <source>
        <dbReference type="ARBA" id="ARBA00022461"/>
    </source>
</evidence>
<keyword evidence="6 13" id="KW-1133">Transmembrane helix</keyword>
<evidence type="ECO:0000256" key="6">
    <source>
        <dbReference type="ARBA" id="ARBA00022989"/>
    </source>
</evidence>
<keyword evidence="10 12" id="KW-0739">Sodium transport</keyword>
<dbReference type="GO" id="GO:0015280">
    <property type="term" value="F:ligand-gated sodium channel activity"/>
    <property type="evidence" value="ECO:0007669"/>
    <property type="project" value="TreeGrafter"/>
</dbReference>
<dbReference type="PANTHER" id="PTHR11690:SF237">
    <property type="entry name" value="PICKPOCKET 16-RELATED"/>
    <property type="match status" value="1"/>
</dbReference>
<evidence type="ECO:0000256" key="8">
    <source>
        <dbReference type="ARBA" id="ARBA00023065"/>
    </source>
</evidence>
<dbReference type="KEGG" id="ccal:108622331"/>
<dbReference type="InterPro" id="IPR001873">
    <property type="entry name" value="ENaC"/>
</dbReference>
<evidence type="ECO:0000256" key="10">
    <source>
        <dbReference type="ARBA" id="ARBA00023201"/>
    </source>
</evidence>
<evidence type="ECO:0000256" key="5">
    <source>
        <dbReference type="ARBA" id="ARBA00022692"/>
    </source>
</evidence>
<dbReference type="GeneID" id="108622331"/>
<comment type="subcellular location">
    <subcellularLocation>
        <location evidence="1">Membrane</location>
        <topology evidence="1">Multi-pass membrane protein</topology>
    </subcellularLocation>
</comment>
<feature type="non-terminal residue" evidence="15">
    <location>
        <position position="1"/>
    </location>
</feature>
<accession>A0AAJ7RWV8</accession>
<keyword evidence="4 12" id="KW-0894">Sodium channel</keyword>
<organism evidence="14 15">
    <name type="scientific">Ceratina calcarata</name>
    <dbReference type="NCBI Taxonomy" id="156304"/>
    <lineage>
        <taxon>Eukaryota</taxon>
        <taxon>Metazoa</taxon>
        <taxon>Ecdysozoa</taxon>
        <taxon>Arthropoda</taxon>
        <taxon>Hexapoda</taxon>
        <taxon>Insecta</taxon>
        <taxon>Pterygota</taxon>
        <taxon>Neoptera</taxon>
        <taxon>Endopterygota</taxon>
        <taxon>Hymenoptera</taxon>
        <taxon>Apocrita</taxon>
        <taxon>Aculeata</taxon>
        <taxon>Apoidea</taxon>
        <taxon>Anthophila</taxon>
        <taxon>Apidae</taxon>
        <taxon>Ceratina</taxon>
        <taxon>Zadontomerus</taxon>
    </lineage>
</organism>
<evidence type="ECO:0000256" key="13">
    <source>
        <dbReference type="SAM" id="Phobius"/>
    </source>
</evidence>
<reference evidence="15" key="1">
    <citation type="submission" date="2025-08" db="UniProtKB">
        <authorList>
            <consortium name="RefSeq"/>
        </authorList>
    </citation>
    <scope>IDENTIFICATION</scope>
    <source>
        <tissue evidence="15">Whole body</tissue>
    </source>
</reference>
<sequence>CTLSWIGCIATIYSSVHQYIVNPVAITIDTNYLEWQTPFPAVYLCISNSPTVQTYYKGNPSLFGNGFKDKFLMATAEDLLSAYETIRVPCAELLLECSWAKMKFNCCEEFQEIRKTGVGYCLGINTPHLKKNGIHYFLNRTVKNGNLVIDINANATMKKFLLKGFSVHVTSNQYVPVIGDAETFDVKVKPGKKTTVEFAIEQTYNEDRVRHIAIEHRNCRFYNEPPENSIYDVYSKSTCYLDRFIEYSMETCGCVNIYYYIPPWARVCNGTESLCLNFYKNDVTNLLLKDSRCLHSCDGTTITPFTKSENFKSKYLLFSVSVGSAIGLFMGASILSIFEIPYWLFIRRDKIT</sequence>
<evidence type="ECO:0000256" key="1">
    <source>
        <dbReference type="ARBA" id="ARBA00004141"/>
    </source>
</evidence>
<dbReference type="Gene3D" id="2.60.470.10">
    <property type="entry name" value="Acid-sensing ion channels like domains"/>
    <property type="match status" value="1"/>
</dbReference>
<dbReference type="RefSeq" id="XP_026667205.1">
    <property type="nucleotide sequence ID" value="XM_026811404.1"/>
</dbReference>
<dbReference type="CTD" id="3346226"/>
<keyword evidence="7" id="KW-0915">Sodium</keyword>
<evidence type="ECO:0000256" key="7">
    <source>
        <dbReference type="ARBA" id="ARBA00023053"/>
    </source>
</evidence>
<dbReference type="Pfam" id="PF00858">
    <property type="entry name" value="ASC"/>
    <property type="match status" value="2"/>
</dbReference>
<dbReference type="GO" id="GO:0005886">
    <property type="term" value="C:plasma membrane"/>
    <property type="evidence" value="ECO:0007669"/>
    <property type="project" value="TreeGrafter"/>
</dbReference>
<keyword evidence="3 12" id="KW-0813">Transport</keyword>
<evidence type="ECO:0000313" key="14">
    <source>
        <dbReference type="Proteomes" id="UP000694925"/>
    </source>
</evidence>
<keyword evidence="8 12" id="KW-0406">Ion transport</keyword>
<evidence type="ECO:0000256" key="11">
    <source>
        <dbReference type="ARBA" id="ARBA00023303"/>
    </source>
</evidence>
<evidence type="ECO:0000256" key="9">
    <source>
        <dbReference type="ARBA" id="ARBA00023136"/>
    </source>
</evidence>
<keyword evidence="14" id="KW-1185">Reference proteome</keyword>
<keyword evidence="11 12" id="KW-0407">Ion channel</keyword>
<evidence type="ECO:0000313" key="15">
    <source>
        <dbReference type="RefSeq" id="XP_026667205.1"/>
    </source>
</evidence>
<evidence type="ECO:0000256" key="2">
    <source>
        <dbReference type="ARBA" id="ARBA00007193"/>
    </source>
</evidence>
<dbReference type="Proteomes" id="UP000694925">
    <property type="component" value="Unplaced"/>
</dbReference>
<comment type="similarity">
    <text evidence="2 12">Belongs to the amiloride-sensitive sodium channel (TC 1.A.6) family.</text>
</comment>
<keyword evidence="9 13" id="KW-0472">Membrane</keyword>
<evidence type="ECO:0000256" key="3">
    <source>
        <dbReference type="ARBA" id="ARBA00022448"/>
    </source>
</evidence>
<name>A0AAJ7RWV8_9HYME</name>
<proteinExistence type="inferred from homology"/>
<keyword evidence="5 12" id="KW-0812">Transmembrane</keyword>
<dbReference type="PANTHER" id="PTHR11690">
    <property type="entry name" value="AMILORIDE-SENSITIVE SODIUM CHANNEL-RELATED"/>
    <property type="match status" value="1"/>
</dbReference>
<dbReference type="AlphaFoldDB" id="A0AAJ7RWV8"/>
<gene>
    <name evidence="15" type="primary">LOC108622331</name>
</gene>
<feature type="transmembrane region" description="Helical" evidence="13">
    <location>
        <begin position="315"/>
        <end position="338"/>
    </location>
</feature>